<evidence type="ECO:0000313" key="1">
    <source>
        <dbReference type="EMBL" id="GKV15613.1"/>
    </source>
</evidence>
<name>A0AAV5JSX9_9ROSI</name>
<proteinExistence type="predicted"/>
<sequence length="124" mass="13642">MCESKGNRKGEDIVKDNVIIVYFVPYVSYEKFSFEVPKGRKEAVLGTQPSRQPHLENWKFRICLALLLTAGCSCFVGANCFDFLNFFFHAAGLPPQIAAPALLVGFLGSETEDGETTGSDELEG</sequence>
<gene>
    <name evidence="1" type="ORF">SLEP1_g26389</name>
</gene>
<organism evidence="1 2">
    <name type="scientific">Rubroshorea leprosula</name>
    <dbReference type="NCBI Taxonomy" id="152421"/>
    <lineage>
        <taxon>Eukaryota</taxon>
        <taxon>Viridiplantae</taxon>
        <taxon>Streptophyta</taxon>
        <taxon>Embryophyta</taxon>
        <taxon>Tracheophyta</taxon>
        <taxon>Spermatophyta</taxon>
        <taxon>Magnoliopsida</taxon>
        <taxon>eudicotyledons</taxon>
        <taxon>Gunneridae</taxon>
        <taxon>Pentapetalae</taxon>
        <taxon>rosids</taxon>
        <taxon>malvids</taxon>
        <taxon>Malvales</taxon>
        <taxon>Dipterocarpaceae</taxon>
        <taxon>Rubroshorea</taxon>
    </lineage>
</organism>
<comment type="caution">
    <text evidence="1">The sequence shown here is derived from an EMBL/GenBank/DDBJ whole genome shotgun (WGS) entry which is preliminary data.</text>
</comment>
<dbReference type="EMBL" id="BPVZ01000043">
    <property type="protein sequence ID" value="GKV15613.1"/>
    <property type="molecule type" value="Genomic_DNA"/>
</dbReference>
<dbReference type="Proteomes" id="UP001054252">
    <property type="component" value="Unassembled WGS sequence"/>
</dbReference>
<reference evidence="1 2" key="1">
    <citation type="journal article" date="2021" name="Commun. Biol.">
        <title>The genome of Shorea leprosula (Dipterocarpaceae) highlights the ecological relevance of drought in aseasonal tropical rainforests.</title>
        <authorList>
            <person name="Ng K.K.S."/>
            <person name="Kobayashi M.J."/>
            <person name="Fawcett J.A."/>
            <person name="Hatakeyama M."/>
            <person name="Paape T."/>
            <person name="Ng C.H."/>
            <person name="Ang C.C."/>
            <person name="Tnah L.H."/>
            <person name="Lee C.T."/>
            <person name="Nishiyama T."/>
            <person name="Sese J."/>
            <person name="O'Brien M.J."/>
            <person name="Copetti D."/>
            <person name="Mohd Noor M.I."/>
            <person name="Ong R.C."/>
            <person name="Putra M."/>
            <person name="Sireger I.Z."/>
            <person name="Indrioko S."/>
            <person name="Kosugi Y."/>
            <person name="Izuno A."/>
            <person name="Isagi Y."/>
            <person name="Lee S.L."/>
            <person name="Shimizu K.K."/>
        </authorList>
    </citation>
    <scope>NUCLEOTIDE SEQUENCE [LARGE SCALE GENOMIC DNA]</scope>
    <source>
        <strain evidence="1">214</strain>
    </source>
</reference>
<dbReference type="AlphaFoldDB" id="A0AAV5JSX9"/>
<keyword evidence="2" id="KW-1185">Reference proteome</keyword>
<protein>
    <submittedName>
        <fullName evidence="1">Uncharacterized protein</fullName>
    </submittedName>
</protein>
<accession>A0AAV5JSX9</accession>
<evidence type="ECO:0000313" key="2">
    <source>
        <dbReference type="Proteomes" id="UP001054252"/>
    </source>
</evidence>